<protein>
    <submittedName>
        <fullName evidence="12">Homeobox protein ATH1 isoform X1</fullName>
    </submittedName>
</protein>
<organism evidence="11 12">
    <name type="scientific">Momordica charantia</name>
    <name type="common">Bitter gourd</name>
    <name type="synonym">Balsam pear</name>
    <dbReference type="NCBI Taxonomy" id="3673"/>
    <lineage>
        <taxon>Eukaryota</taxon>
        <taxon>Viridiplantae</taxon>
        <taxon>Streptophyta</taxon>
        <taxon>Embryophyta</taxon>
        <taxon>Tracheophyta</taxon>
        <taxon>Spermatophyta</taxon>
        <taxon>Magnoliopsida</taxon>
        <taxon>eudicotyledons</taxon>
        <taxon>Gunneridae</taxon>
        <taxon>Pentapetalae</taxon>
        <taxon>rosids</taxon>
        <taxon>fabids</taxon>
        <taxon>Cucurbitales</taxon>
        <taxon>Cucurbitaceae</taxon>
        <taxon>Momordiceae</taxon>
        <taxon>Momordica</taxon>
    </lineage>
</organism>
<dbReference type="SUPFAM" id="SSF46689">
    <property type="entry name" value="Homeodomain-like"/>
    <property type="match status" value="1"/>
</dbReference>
<keyword evidence="6" id="KW-0804">Transcription</keyword>
<dbReference type="CDD" id="cd00086">
    <property type="entry name" value="homeodomain"/>
    <property type="match status" value="1"/>
</dbReference>
<accession>A0A6J1BPG2</accession>
<dbReference type="OrthoDB" id="10056939at2759"/>
<dbReference type="InterPro" id="IPR001356">
    <property type="entry name" value="HD"/>
</dbReference>
<feature type="DNA-binding region" description="Homeobox" evidence="8">
    <location>
        <begin position="441"/>
        <end position="503"/>
    </location>
</feature>
<keyword evidence="11" id="KW-1185">Reference proteome</keyword>
<dbReference type="GO" id="GO:0005634">
    <property type="term" value="C:nucleus"/>
    <property type="evidence" value="ECO:0007669"/>
    <property type="project" value="UniProtKB-SubCell"/>
</dbReference>
<proteinExistence type="inferred from homology"/>
<dbReference type="GeneID" id="111004597"/>
<comment type="subcellular location">
    <subcellularLocation>
        <location evidence="1 8">Nucleus</location>
    </subcellularLocation>
</comment>
<sequence length="538" mass="59986">MTSANSVIVAGFPILLTLRESGCSALATTDNHIVNQLESPMPTALQQIVVGDASQGCLSSSGNTEFQDQLAGTIPITSLFQSTSLSPVNVIRGNTKDSAFSDSQFQPLETFRTCILHSSSNASNSSFATSSLNCEGDESLCNANNKWESHRFHYIQQHTGENQERLDFQTISSIENLDLNGWMPSNTMNSKLWNELSLSLATSQPVVIEGTNCLDQYPQLAFSGATQACLNSTELGSNLNSCNSMDLSLSYGSGSPIHLSQAIVGSSYLSVIQDILSQIASYSLENSDQVSYSTTTAGFVPFSSRSLDDATSEFGSDVIGISSSQMELQWQKLSGDAKRSHLLTLLQLIDERYTQCLDEIHTVASAFHAATDLDPRLHTRYTLQSITSVYRNLREKITNCIFTMGVSSNTMCTVEKEKSFEATFIQKQWALQQLKRKDNQLWRPQRGLPERSVSVLRAWMFQNFLHPYPKDTEKHLLAVKSGLTRNQVSNWFINARVRLWKPMIEEMYAEISRRKSSQNDEGFERIRRSQISMGRKKM</sequence>
<evidence type="ECO:0000256" key="7">
    <source>
        <dbReference type="ARBA" id="ARBA00023242"/>
    </source>
</evidence>
<evidence type="ECO:0000256" key="3">
    <source>
        <dbReference type="ARBA" id="ARBA00023015"/>
    </source>
</evidence>
<evidence type="ECO:0000256" key="5">
    <source>
        <dbReference type="ARBA" id="ARBA00023155"/>
    </source>
</evidence>
<dbReference type="SMART" id="SM00574">
    <property type="entry name" value="POX"/>
    <property type="match status" value="1"/>
</dbReference>
<reference evidence="12" key="1">
    <citation type="submission" date="2025-08" db="UniProtKB">
        <authorList>
            <consortium name="RefSeq"/>
        </authorList>
    </citation>
    <scope>IDENTIFICATION</scope>
    <source>
        <strain evidence="12">OHB3-1</strain>
    </source>
</reference>
<evidence type="ECO:0000259" key="10">
    <source>
        <dbReference type="PROSITE" id="PS50071"/>
    </source>
</evidence>
<dbReference type="AlphaFoldDB" id="A0A6J1BPG2"/>
<evidence type="ECO:0000256" key="6">
    <source>
        <dbReference type="ARBA" id="ARBA00023163"/>
    </source>
</evidence>
<keyword evidence="7 8" id="KW-0539">Nucleus</keyword>
<evidence type="ECO:0000256" key="9">
    <source>
        <dbReference type="SAM" id="MobiDB-lite"/>
    </source>
</evidence>
<dbReference type="InterPro" id="IPR050224">
    <property type="entry name" value="TALE_homeobox"/>
</dbReference>
<dbReference type="Proteomes" id="UP000504603">
    <property type="component" value="Unplaced"/>
</dbReference>
<evidence type="ECO:0000313" key="11">
    <source>
        <dbReference type="Proteomes" id="UP000504603"/>
    </source>
</evidence>
<keyword evidence="3" id="KW-0805">Transcription regulation</keyword>
<dbReference type="InterPro" id="IPR009057">
    <property type="entry name" value="Homeodomain-like_sf"/>
</dbReference>
<dbReference type="PANTHER" id="PTHR11850">
    <property type="entry name" value="HOMEOBOX PROTEIN TRANSCRIPTION FACTORS"/>
    <property type="match status" value="1"/>
</dbReference>
<comment type="similarity">
    <text evidence="2">Belongs to the TALE/BELL homeobox family.</text>
</comment>
<dbReference type="InterPro" id="IPR008422">
    <property type="entry name" value="KN_HD"/>
</dbReference>
<evidence type="ECO:0000256" key="2">
    <source>
        <dbReference type="ARBA" id="ARBA00006454"/>
    </source>
</evidence>
<dbReference type="RefSeq" id="XP_022131345.1">
    <property type="nucleotide sequence ID" value="XM_022275653.1"/>
</dbReference>
<dbReference type="GO" id="GO:0003677">
    <property type="term" value="F:DNA binding"/>
    <property type="evidence" value="ECO:0007669"/>
    <property type="project" value="UniProtKB-UniRule"/>
</dbReference>
<dbReference type="GO" id="GO:0006355">
    <property type="term" value="P:regulation of DNA-templated transcription"/>
    <property type="evidence" value="ECO:0007669"/>
    <property type="project" value="InterPro"/>
</dbReference>
<gene>
    <name evidence="12" type="primary">LOC111004597</name>
</gene>
<dbReference type="Pfam" id="PF07526">
    <property type="entry name" value="POX"/>
    <property type="match status" value="1"/>
</dbReference>
<keyword evidence="4 8" id="KW-0238">DNA-binding</keyword>
<keyword evidence="5 8" id="KW-0371">Homeobox</keyword>
<feature type="region of interest" description="Disordered" evidence="9">
    <location>
        <begin position="519"/>
        <end position="538"/>
    </location>
</feature>
<dbReference type="Pfam" id="PF05920">
    <property type="entry name" value="Homeobox_KN"/>
    <property type="match status" value="1"/>
</dbReference>
<feature type="domain" description="Homeobox" evidence="10">
    <location>
        <begin position="439"/>
        <end position="502"/>
    </location>
</feature>
<dbReference type="Gene3D" id="1.10.10.60">
    <property type="entry name" value="Homeodomain-like"/>
    <property type="match status" value="1"/>
</dbReference>
<evidence type="ECO:0000313" key="12">
    <source>
        <dbReference type="RefSeq" id="XP_022131345.1"/>
    </source>
</evidence>
<evidence type="ECO:0000256" key="4">
    <source>
        <dbReference type="ARBA" id="ARBA00023125"/>
    </source>
</evidence>
<dbReference type="SMART" id="SM00389">
    <property type="entry name" value="HOX"/>
    <property type="match status" value="1"/>
</dbReference>
<dbReference type="KEGG" id="mcha:111004597"/>
<evidence type="ECO:0000256" key="1">
    <source>
        <dbReference type="ARBA" id="ARBA00004123"/>
    </source>
</evidence>
<dbReference type="InterPro" id="IPR006563">
    <property type="entry name" value="POX_dom"/>
</dbReference>
<dbReference type="PROSITE" id="PS50071">
    <property type="entry name" value="HOMEOBOX_2"/>
    <property type="match status" value="1"/>
</dbReference>
<name>A0A6J1BPG2_MOMCH</name>
<evidence type="ECO:0000256" key="8">
    <source>
        <dbReference type="PROSITE-ProRule" id="PRU00108"/>
    </source>
</evidence>